<gene>
    <name evidence="3" type="ORF">SBA5_330076</name>
</gene>
<protein>
    <submittedName>
        <fullName evidence="3">Glyoxalase/bleomycin resistance protein/dioxygenase</fullName>
    </submittedName>
</protein>
<dbReference type="CDD" id="cd06587">
    <property type="entry name" value="VOC"/>
    <property type="match status" value="1"/>
</dbReference>
<dbReference type="PROSITE" id="PS51819">
    <property type="entry name" value="VOC"/>
    <property type="match status" value="1"/>
</dbReference>
<proteinExistence type="predicted"/>
<reference evidence="4" key="1">
    <citation type="submission" date="2018-02" db="EMBL/GenBank/DDBJ databases">
        <authorList>
            <person name="Hausmann B."/>
        </authorList>
    </citation>
    <scope>NUCLEOTIDE SEQUENCE [LARGE SCALE GENOMIC DNA]</scope>
    <source>
        <strain evidence="4">Peat soil MAG SbA5</strain>
    </source>
</reference>
<evidence type="ECO:0000259" key="2">
    <source>
        <dbReference type="PROSITE" id="PS51819"/>
    </source>
</evidence>
<name>A0A2N9LG07_9BACT</name>
<dbReference type="Gene3D" id="3.10.180.10">
    <property type="entry name" value="2,3-Dihydroxybiphenyl 1,2-Dioxygenase, domain 1"/>
    <property type="match status" value="1"/>
</dbReference>
<dbReference type="SUPFAM" id="SSF54593">
    <property type="entry name" value="Glyoxalase/Bleomycin resistance protein/Dihydroxybiphenyl dioxygenase"/>
    <property type="match status" value="1"/>
</dbReference>
<dbReference type="InterPro" id="IPR004360">
    <property type="entry name" value="Glyas_Fos-R_dOase_dom"/>
</dbReference>
<dbReference type="Pfam" id="PF00903">
    <property type="entry name" value="Glyoxalase"/>
    <property type="match status" value="1"/>
</dbReference>
<feature type="domain" description="VOC" evidence="2">
    <location>
        <begin position="16"/>
        <end position="129"/>
    </location>
</feature>
<evidence type="ECO:0000313" key="3">
    <source>
        <dbReference type="EMBL" id="SPE22034.1"/>
    </source>
</evidence>
<dbReference type="EMBL" id="OKRB01000090">
    <property type="protein sequence ID" value="SPE22034.1"/>
    <property type="molecule type" value="Genomic_DNA"/>
</dbReference>
<evidence type="ECO:0000256" key="1">
    <source>
        <dbReference type="ARBA" id="ARBA00022723"/>
    </source>
</evidence>
<dbReference type="InterPro" id="IPR029068">
    <property type="entry name" value="Glyas_Bleomycin-R_OHBP_Dase"/>
</dbReference>
<accession>A0A2N9LG07</accession>
<sequence>MTNHDFPATSQVLLEEIGQIAVTVSDLKRSRAFYQDVLGMRFLFDAGPMSFFQCGKVRFAIGTSDKPASPGATILNFRVPDIKQAYTLLQAKGVEFAQPSHLVARMPDHDLWLAFLRDPDANPIALMCELATGASAP</sequence>
<dbReference type="AlphaFoldDB" id="A0A2N9LG07"/>
<dbReference type="GO" id="GO:0051213">
    <property type="term" value="F:dioxygenase activity"/>
    <property type="evidence" value="ECO:0007669"/>
    <property type="project" value="UniProtKB-KW"/>
</dbReference>
<dbReference type="PROSITE" id="PS00934">
    <property type="entry name" value="GLYOXALASE_I_1"/>
    <property type="match status" value="1"/>
</dbReference>
<evidence type="ECO:0000313" key="4">
    <source>
        <dbReference type="Proteomes" id="UP000239735"/>
    </source>
</evidence>
<organism evidence="3 4">
    <name type="scientific">Candidatus Sulfuritelmatomonas gaucii</name>
    <dbReference type="NCBI Taxonomy" id="2043161"/>
    <lineage>
        <taxon>Bacteria</taxon>
        <taxon>Pseudomonadati</taxon>
        <taxon>Acidobacteriota</taxon>
        <taxon>Terriglobia</taxon>
        <taxon>Terriglobales</taxon>
        <taxon>Acidobacteriaceae</taxon>
        <taxon>Candidatus Sulfuritelmatomonas</taxon>
    </lineage>
</organism>
<keyword evidence="3" id="KW-0560">Oxidoreductase</keyword>
<dbReference type="GO" id="GO:0046872">
    <property type="term" value="F:metal ion binding"/>
    <property type="evidence" value="ECO:0007669"/>
    <property type="project" value="UniProtKB-KW"/>
</dbReference>
<dbReference type="GO" id="GO:0004462">
    <property type="term" value="F:lactoylglutathione lyase activity"/>
    <property type="evidence" value="ECO:0007669"/>
    <property type="project" value="InterPro"/>
</dbReference>
<keyword evidence="1" id="KW-0479">Metal-binding</keyword>
<dbReference type="InterPro" id="IPR018146">
    <property type="entry name" value="Glyoxalase_1_CS"/>
</dbReference>
<dbReference type="InterPro" id="IPR037523">
    <property type="entry name" value="VOC_core"/>
</dbReference>
<keyword evidence="3" id="KW-0223">Dioxygenase</keyword>
<dbReference type="Proteomes" id="UP000239735">
    <property type="component" value="Unassembled WGS sequence"/>
</dbReference>